<dbReference type="PANTHER" id="PTHR33119">
    <property type="entry name" value="IFI3P"/>
    <property type="match status" value="1"/>
</dbReference>
<protein>
    <submittedName>
        <fullName evidence="3">Uncharacterized protein</fullName>
    </submittedName>
</protein>
<organism evidence="3 4">
    <name type="scientific">Penicillium canariense</name>
    <dbReference type="NCBI Taxonomy" id="189055"/>
    <lineage>
        <taxon>Eukaryota</taxon>
        <taxon>Fungi</taxon>
        <taxon>Dikarya</taxon>
        <taxon>Ascomycota</taxon>
        <taxon>Pezizomycotina</taxon>
        <taxon>Eurotiomycetes</taxon>
        <taxon>Eurotiomycetidae</taxon>
        <taxon>Eurotiales</taxon>
        <taxon>Aspergillaceae</taxon>
        <taxon>Penicillium</taxon>
    </lineage>
</organism>
<feature type="domain" description="DUF4246" evidence="1">
    <location>
        <begin position="118"/>
        <end position="543"/>
    </location>
</feature>
<proteinExistence type="predicted"/>
<dbReference type="InterPro" id="IPR025340">
    <property type="entry name" value="DUF4246"/>
</dbReference>
<name>A0A9W9IGD3_9EURO</name>
<dbReference type="Pfam" id="PF14033">
    <property type="entry name" value="DUF4246"/>
    <property type="match status" value="1"/>
</dbReference>
<dbReference type="Proteomes" id="UP001149163">
    <property type="component" value="Unassembled WGS sequence"/>
</dbReference>
<evidence type="ECO:0000313" key="4">
    <source>
        <dbReference type="Proteomes" id="UP001149163"/>
    </source>
</evidence>
<sequence>MSSTSSNPQLPGFNLPLNCKPEKRIGAHSWSTGPFGFPNALDIADGYVNQSDVKREILMMRVMNSITDKLDWDKKVGTDSVVLVTAATFLKQHRFSKKTSSPSGAKKSLGAEKTYPPKMMDWIIKELQWKAEAFKETGCVTVFDVGVVKSDTAISPELQQALQKAVVPLEDIPEDQKDYHPGSQEQVLDLVHPSLFPVIFGRTRILPDRVIGLDTCLSSVGQGSLLLVPSEDDAKLPHRYGWRDVQNAYSRKFQWLPCDVEFTPDAGCRIVSYINNLHPVEHRRLYEIVEKIISQTIPIWNQTLAYRPFNQRRIQYQSVDYEDDGEDEPHMGDDEDDEEYYERSTAWWKARRIIQPEPEEFKPPNFDRSNLVDLQEGFSKQGLQVIVKLANIELTTDKPEYAGGSWHIEGQLNERICATAIYYYDSQNITQSTLAFRQRSGDDFQDVQYEQEQHGFLQAVYGFGEEVEGNGTTNVTQDLGSVVCQEGRLLTFPNVVQHRVLPFSLKDRTKPGHRKILALFLIDPHRRIISSANVPPQQEEWGRKRRELVDNLLSQNLPPELQNMVKQDLPSVSISMDEAKSHRLELMEERSVKAEANNSAFETGDFSLCEH</sequence>
<evidence type="ECO:0000259" key="2">
    <source>
        <dbReference type="Pfam" id="PF21666"/>
    </source>
</evidence>
<gene>
    <name evidence="3" type="ORF">N7482_001734</name>
</gene>
<keyword evidence="4" id="KW-1185">Reference proteome</keyword>
<comment type="caution">
    <text evidence="3">The sequence shown here is derived from an EMBL/GenBank/DDBJ whole genome shotgun (WGS) entry which is preliminary data.</text>
</comment>
<dbReference type="InterPro" id="IPR049192">
    <property type="entry name" value="DUF4246_C"/>
</dbReference>
<reference evidence="3" key="1">
    <citation type="submission" date="2022-11" db="EMBL/GenBank/DDBJ databases">
        <authorList>
            <person name="Petersen C."/>
        </authorList>
    </citation>
    <scope>NUCLEOTIDE SEQUENCE</scope>
    <source>
        <strain evidence="3">IBT 26290</strain>
    </source>
</reference>
<dbReference type="AlphaFoldDB" id="A0A9W9IGD3"/>
<evidence type="ECO:0000259" key="1">
    <source>
        <dbReference type="Pfam" id="PF14033"/>
    </source>
</evidence>
<dbReference type="OrthoDB" id="415532at2759"/>
<dbReference type="RefSeq" id="XP_056547465.1">
    <property type="nucleotide sequence ID" value="XM_056683859.1"/>
</dbReference>
<accession>A0A9W9IGD3</accession>
<dbReference type="GeneID" id="81423035"/>
<reference evidence="3" key="2">
    <citation type="journal article" date="2023" name="IMA Fungus">
        <title>Comparative genomic study of the Penicillium genus elucidates a diverse pangenome and 15 lateral gene transfer events.</title>
        <authorList>
            <person name="Petersen C."/>
            <person name="Sorensen T."/>
            <person name="Nielsen M.R."/>
            <person name="Sondergaard T.E."/>
            <person name="Sorensen J.L."/>
            <person name="Fitzpatrick D.A."/>
            <person name="Frisvad J.C."/>
            <person name="Nielsen K.L."/>
        </authorList>
    </citation>
    <scope>NUCLEOTIDE SEQUENCE</scope>
    <source>
        <strain evidence="3">IBT 26290</strain>
    </source>
</reference>
<dbReference type="Pfam" id="PF21666">
    <property type="entry name" value="DUF4246_N"/>
    <property type="match status" value="1"/>
</dbReference>
<dbReference type="InterPro" id="IPR049207">
    <property type="entry name" value="DUF4246_N"/>
</dbReference>
<evidence type="ECO:0000313" key="3">
    <source>
        <dbReference type="EMBL" id="KAJ5175857.1"/>
    </source>
</evidence>
<dbReference type="EMBL" id="JAPQKN010000001">
    <property type="protein sequence ID" value="KAJ5175857.1"/>
    <property type="molecule type" value="Genomic_DNA"/>
</dbReference>
<dbReference type="PANTHER" id="PTHR33119:SF1">
    <property type="entry name" value="FE2OG DIOXYGENASE DOMAIN-CONTAINING PROTEIN"/>
    <property type="match status" value="1"/>
</dbReference>
<feature type="domain" description="DUF4246" evidence="2">
    <location>
        <begin position="10"/>
        <end position="82"/>
    </location>
</feature>